<dbReference type="InterPro" id="IPR036388">
    <property type="entry name" value="WH-like_DNA-bd_sf"/>
</dbReference>
<dbReference type="KEGG" id="cyn:Cyan7425_3068"/>
<dbReference type="SUPFAM" id="SSF46785">
    <property type="entry name" value="Winged helix' DNA-binding domain"/>
    <property type="match status" value="1"/>
</dbReference>
<dbReference type="OrthoDB" id="34294at2"/>
<feature type="domain" description="HTH asnC-type" evidence="4">
    <location>
        <begin position="11"/>
        <end position="72"/>
    </location>
</feature>
<dbReference type="Pfam" id="PF01037">
    <property type="entry name" value="AsnC_trans_reg"/>
    <property type="match status" value="1"/>
</dbReference>
<dbReference type="GO" id="GO:0005829">
    <property type="term" value="C:cytosol"/>
    <property type="evidence" value="ECO:0007669"/>
    <property type="project" value="TreeGrafter"/>
</dbReference>
<dbReference type="EMBL" id="CP001344">
    <property type="protein sequence ID" value="ACL45402.1"/>
    <property type="molecule type" value="Genomic_DNA"/>
</dbReference>
<proteinExistence type="predicted"/>
<dbReference type="PRINTS" id="PR00033">
    <property type="entry name" value="HTHASNC"/>
</dbReference>
<evidence type="ECO:0000256" key="3">
    <source>
        <dbReference type="ARBA" id="ARBA00023163"/>
    </source>
</evidence>
<dbReference type="InterPro" id="IPR036390">
    <property type="entry name" value="WH_DNA-bd_sf"/>
</dbReference>
<dbReference type="SUPFAM" id="SSF54909">
    <property type="entry name" value="Dimeric alpha+beta barrel"/>
    <property type="match status" value="1"/>
</dbReference>
<dbReference type="STRING" id="395961.Cyan7425_3068"/>
<gene>
    <name evidence="5" type="ordered locus">Cyan7425_3068</name>
</gene>
<dbReference type="SMART" id="SM00344">
    <property type="entry name" value="HTH_ASNC"/>
    <property type="match status" value="1"/>
</dbReference>
<dbReference type="InterPro" id="IPR019888">
    <property type="entry name" value="Tscrpt_reg_AsnC-like"/>
</dbReference>
<dbReference type="InterPro" id="IPR019887">
    <property type="entry name" value="Tscrpt_reg_AsnC/Lrp_C"/>
</dbReference>
<dbReference type="PANTHER" id="PTHR30154:SF34">
    <property type="entry name" value="TRANSCRIPTIONAL REGULATOR AZLB"/>
    <property type="match status" value="1"/>
</dbReference>
<reference evidence="5" key="1">
    <citation type="submission" date="2009-01" db="EMBL/GenBank/DDBJ databases">
        <title>Complete sequence of chromosome Cyanothece sp. PCC 7425.</title>
        <authorList>
            <consortium name="US DOE Joint Genome Institute"/>
            <person name="Lucas S."/>
            <person name="Copeland A."/>
            <person name="Lapidus A."/>
            <person name="Glavina del Rio T."/>
            <person name="Dalin E."/>
            <person name="Tice H."/>
            <person name="Bruce D."/>
            <person name="Goodwin L."/>
            <person name="Pitluck S."/>
            <person name="Sims D."/>
            <person name="Meineke L."/>
            <person name="Brettin T."/>
            <person name="Detter J.C."/>
            <person name="Han C."/>
            <person name="Larimer F."/>
            <person name="Land M."/>
            <person name="Hauser L."/>
            <person name="Kyrpides N."/>
            <person name="Ovchinnikova G."/>
            <person name="Liberton M."/>
            <person name="Stoeckel J."/>
            <person name="Banerjee A."/>
            <person name="Singh A."/>
            <person name="Page L."/>
            <person name="Sato H."/>
            <person name="Zhao L."/>
            <person name="Sherman L."/>
            <person name="Pakrasi H."/>
            <person name="Richardson P."/>
        </authorList>
    </citation>
    <scope>NUCLEOTIDE SEQUENCE</scope>
    <source>
        <strain evidence="5">PCC 7425</strain>
    </source>
</reference>
<evidence type="ECO:0000259" key="4">
    <source>
        <dbReference type="PROSITE" id="PS50956"/>
    </source>
</evidence>
<dbReference type="PROSITE" id="PS50956">
    <property type="entry name" value="HTH_ASNC_2"/>
    <property type="match status" value="1"/>
</dbReference>
<keyword evidence="3" id="KW-0804">Transcription</keyword>
<protein>
    <submittedName>
        <fullName evidence="5">Transcriptional regulator, AsnC family</fullName>
    </submittedName>
</protein>
<dbReference type="InterPro" id="IPR000485">
    <property type="entry name" value="AsnC-type_HTH_dom"/>
</dbReference>
<accession>B8HMT3</accession>
<dbReference type="PROSITE" id="PS00519">
    <property type="entry name" value="HTH_ASNC_1"/>
    <property type="match status" value="1"/>
</dbReference>
<organism evidence="5">
    <name type="scientific">Cyanothece sp. (strain PCC 7425 / ATCC 29141)</name>
    <dbReference type="NCBI Taxonomy" id="395961"/>
    <lineage>
        <taxon>Bacteria</taxon>
        <taxon>Bacillati</taxon>
        <taxon>Cyanobacteriota</taxon>
        <taxon>Cyanophyceae</taxon>
        <taxon>Gomontiellales</taxon>
        <taxon>Cyanothecaceae</taxon>
        <taxon>Cyanothece</taxon>
    </lineage>
</organism>
<keyword evidence="1" id="KW-0805">Transcription regulation</keyword>
<name>B8HMT3_CYAP4</name>
<dbReference type="Pfam" id="PF13412">
    <property type="entry name" value="HTH_24"/>
    <property type="match status" value="1"/>
</dbReference>
<dbReference type="HOGENOM" id="CLU_091233_0_0_3"/>
<dbReference type="Gene3D" id="1.10.10.10">
    <property type="entry name" value="Winged helix-like DNA-binding domain superfamily/Winged helix DNA-binding domain"/>
    <property type="match status" value="1"/>
</dbReference>
<dbReference type="AlphaFoldDB" id="B8HMT3"/>
<keyword evidence="2" id="KW-0238">DNA-binding</keyword>
<dbReference type="eggNOG" id="COG1522">
    <property type="taxonomic scope" value="Bacteria"/>
</dbReference>
<evidence type="ECO:0000256" key="1">
    <source>
        <dbReference type="ARBA" id="ARBA00023015"/>
    </source>
</evidence>
<evidence type="ECO:0000256" key="2">
    <source>
        <dbReference type="ARBA" id="ARBA00023125"/>
    </source>
</evidence>
<dbReference type="Gene3D" id="3.30.70.920">
    <property type="match status" value="1"/>
</dbReference>
<dbReference type="PANTHER" id="PTHR30154">
    <property type="entry name" value="LEUCINE-RESPONSIVE REGULATORY PROTEIN"/>
    <property type="match status" value="1"/>
</dbReference>
<evidence type="ECO:0000313" key="5">
    <source>
        <dbReference type="EMBL" id="ACL45402.1"/>
    </source>
</evidence>
<dbReference type="InterPro" id="IPR011008">
    <property type="entry name" value="Dimeric_a/b-barrel"/>
</dbReference>
<dbReference type="GO" id="GO:0043200">
    <property type="term" value="P:response to amino acid"/>
    <property type="evidence" value="ECO:0007669"/>
    <property type="project" value="TreeGrafter"/>
</dbReference>
<sequence>MDKRVAQLQMLDDRDRLLLRLLQENSRVSNVELARQLNLTAPGLQKRLKKLEDNGFIDRYVTLVNREALGLDLLCFTQVTLAHHQPECVGEFCERVKGLPEVLECHHLTGDFEYLLKVVVPDHQHLERLLQETITQIPGVDKVRTNIVLSEVKASTSLPLEKEEI</sequence>
<dbReference type="GO" id="GO:0043565">
    <property type="term" value="F:sequence-specific DNA binding"/>
    <property type="evidence" value="ECO:0007669"/>
    <property type="project" value="InterPro"/>
</dbReference>
<dbReference type="InterPro" id="IPR019885">
    <property type="entry name" value="Tscrpt_reg_HTH_AsnC-type_CS"/>
</dbReference>